<accession>A0A1Z4GCU4</accession>
<name>A0A1Z4GCU4_9CYAN</name>
<sequence>MTGNNFESIESTVVVEISSQTNEMVEAEMAGETDEVKNETKALIEALKRRAQAEAESAGTLTRETYLNAVRQAREAIEGEKLIERDRLENAWAVIQEETEKNWHLLWKEFADFGDRLQSAAKAAWEAFNTPRTH</sequence>
<evidence type="ECO:0000313" key="2">
    <source>
        <dbReference type="Proteomes" id="UP000218287"/>
    </source>
</evidence>
<gene>
    <name evidence="1" type="ORF">NIES21_11510</name>
</gene>
<dbReference type="AlphaFoldDB" id="A0A1Z4GCU4"/>
<reference evidence="1 2" key="1">
    <citation type="submission" date="2017-06" db="EMBL/GenBank/DDBJ databases">
        <title>Genome sequencing of cyanobaciteial culture collection at National Institute for Environmental Studies (NIES).</title>
        <authorList>
            <person name="Hirose Y."/>
            <person name="Shimura Y."/>
            <person name="Fujisawa T."/>
            <person name="Nakamura Y."/>
            <person name="Kawachi M."/>
        </authorList>
    </citation>
    <scope>NUCLEOTIDE SEQUENCE [LARGE SCALE GENOMIC DNA]</scope>
    <source>
        <strain evidence="1 2">NIES-21</strain>
    </source>
</reference>
<organism evidence="1 2">
    <name type="scientific">Anabaenopsis circularis NIES-21</name>
    <dbReference type="NCBI Taxonomy" id="1085406"/>
    <lineage>
        <taxon>Bacteria</taxon>
        <taxon>Bacillati</taxon>
        <taxon>Cyanobacteriota</taxon>
        <taxon>Cyanophyceae</taxon>
        <taxon>Nostocales</taxon>
        <taxon>Nodulariaceae</taxon>
        <taxon>Anabaenopsis</taxon>
    </lineage>
</organism>
<dbReference type="EMBL" id="AP018174">
    <property type="protein sequence ID" value="BAY15335.1"/>
    <property type="molecule type" value="Genomic_DNA"/>
</dbReference>
<protein>
    <submittedName>
        <fullName evidence="1">Uncharacterized protein</fullName>
    </submittedName>
</protein>
<dbReference type="Proteomes" id="UP000218287">
    <property type="component" value="Chromosome"/>
</dbReference>
<evidence type="ECO:0000313" key="1">
    <source>
        <dbReference type="EMBL" id="BAY15335.1"/>
    </source>
</evidence>
<dbReference type="OrthoDB" id="463986at2"/>
<proteinExistence type="predicted"/>
<keyword evidence="2" id="KW-1185">Reference proteome</keyword>